<organism evidence="3 4">
    <name type="scientific">Terrabacter tumescens</name>
    <dbReference type="NCBI Taxonomy" id="60443"/>
    <lineage>
        <taxon>Bacteria</taxon>
        <taxon>Bacillati</taxon>
        <taxon>Actinomycetota</taxon>
        <taxon>Actinomycetes</taxon>
        <taxon>Micrococcales</taxon>
        <taxon>Intrasporangiaceae</taxon>
        <taxon>Terrabacter</taxon>
    </lineage>
</organism>
<name>A0ABQ2I0P4_9MICO</name>
<dbReference type="PROSITE" id="PS51257">
    <property type="entry name" value="PROKAR_LIPOPROTEIN"/>
    <property type="match status" value="1"/>
</dbReference>
<sequence length="258" mass="26234">MKTFTTRVIAVSGALAISLGAAACSKSDTPATGTSSSTGAGSSSTSAPAATSSTTTDSGSTSEASSILEKAKTNALAATSGAFVGQVDQSGKTIKIDFKGTSDGKTADIAIEMEGDGKARVISVGNGVYIQGDATFWKKQNAPASVQKAGDKFIQAPASAASMTESLSLKSFLEKAFGAVTPEQLATEVGSENVGGVDCWVLTDKKGKSEGALYVSKDKSEVVRFTGSSDSPGQLDFSKWNEDLGIKAPEASQIMKIS</sequence>
<gene>
    <name evidence="3" type="ORF">GCM10009721_24840</name>
</gene>
<feature type="chain" id="PRO_5046536336" description="Lipoprotein" evidence="2">
    <location>
        <begin position="24"/>
        <end position="258"/>
    </location>
</feature>
<feature type="region of interest" description="Disordered" evidence="1">
    <location>
        <begin position="25"/>
        <end position="66"/>
    </location>
</feature>
<proteinExistence type="predicted"/>
<keyword evidence="2" id="KW-0732">Signal</keyword>
<evidence type="ECO:0000256" key="1">
    <source>
        <dbReference type="SAM" id="MobiDB-lite"/>
    </source>
</evidence>
<dbReference type="RefSeq" id="WP_030196439.1">
    <property type="nucleotide sequence ID" value="NZ_BMNZ01000004.1"/>
</dbReference>
<evidence type="ECO:0000313" key="4">
    <source>
        <dbReference type="Proteomes" id="UP000623461"/>
    </source>
</evidence>
<accession>A0ABQ2I0P4</accession>
<comment type="caution">
    <text evidence="3">The sequence shown here is derived from an EMBL/GenBank/DDBJ whole genome shotgun (WGS) entry which is preliminary data.</text>
</comment>
<dbReference type="Gene3D" id="2.50.20.20">
    <property type="match status" value="1"/>
</dbReference>
<dbReference type="EMBL" id="BMNZ01000004">
    <property type="protein sequence ID" value="GGM97078.1"/>
    <property type="molecule type" value="Genomic_DNA"/>
</dbReference>
<protein>
    <recommendedName>
        <fullName evidence="5">Lipoprotein</fullName>
    </recommendedName>
</protein>
<evidence type="ECO:0000313" key="3">
    <source>
        <dbReference type="EMBL" id="GGM97078.1"/>
    </source>
</evidence>
<dbReference type="Proteomes" id="UP000623461">
    <property type="component" value="Unassembled WGS sequence"/>
</dbReference>
<reference evidence="4" key="1">
    <citation type="journal article" date="2019" name="Int. J. Syst. Evol. Microbiol.">
        <title>The Global Catalogue of Microorganisms (GCM) 10K type strain sequencing project: providing services to taxonomists for standard genome sequencing and annotation.</title>
        <authorList>
            <consortium name="The Broad Institute Genomics Platform"/>
            <consortium name="The Broad Institute Genome Sequencing Center for Infectious Disease"/>
            <person name="Wu L."/>
            <person name="Ma J."/>
        </authorList>
    </citation>
    <scope>NUCLEOTIDE SEQUENCE [LARGE SCALE GENOMIC DNA]</scope>
    <source>
        <strain evidence="4">JCM 1365</strain>
    </source>
</reference>
<keyword evidence="4" id="KW-1185">Reference proteome</keyword>
<evidence type="ECO:0008006" key="5">
    <source>
        <dbReference type="Google" id="ProtNLM"/>
    </source>
</evidence>
<feature type="signal peptide" evidence="2">
    <location>
        <begin position="1"/>
        <end position="23"/>
    </location>
</feature>
<evidence type="ECO:0000256" key="2">
    <source>
        <dbReference type="SAM" id="SignalP"/>
    </source>
</evidence>